<keyword evidence="10" id="KW-0249">Electron transport</keyword>
<name>A0ABR3KA65_TRISP</name>
<evidence type="ECO:0000313" key="20">
    <source>
        <dbReference type="EMBL" id="KAL1231090.1"/>
    </source>
</evidence>
<feature type="transmembrane region" description="Helical" evidence="18">
    <location>
        <begin position="65"/>
        <end position="88"/>
    </location>
</feature>
<keyword evidence="9" id="KW-1278">Translocase</keyword>
<keyword evidence="21" id="KW-1185">Reference proteome</keyword>
<evidence type="ECO:0000256" key="3">
    <source>
        <dbReference type="ARBA" id="ARBA00009025"/>
    </source>
</evidence>
<dbReference type="EC" id="7.1.1.2" evidence="4"/>
<sequence>MFYVLFEVSIVPIYFIVLGWGNQPERLMAANYLVVYTLMFSFPLLVLIIRFLVDCSVVGWASVVWVNRVIMVIILLPFVVKLPVYLFHLWLPKAHVEAPVLGRMILASILLKTGGYGLVKVSGLNVGSGCVFGLVGLLLFLSLLSAVTTVVQNDLKKFVAYSSVTHMTMVLGLVVMGFEVLDSAVVCLMLSHGVLSSRVPPSVGIVGEVSYVVLPVLIGGGSFSLRDVELLVVLLLASWVLYYASSYMGSSIELVRFNVLMVVFVDYVL</sequence>
<organism evidence="20 21">
    <name type="scientific">Trichinella spiralis</name>
    <name type="common">Trichina worm</name>
    <dbReference type="NCBI Taxonomy" id="6334"/>
    <lineage>
        <taxon>Eukaryota</taxon>
        <taxon>Metazoa</taxon>
        <taxon>Ecdysozoa</taxon>
        <taxon>Nematoda</taxon>
        <taxon>Enoplea</taxon>
        <taxon>Dorylaimia</taxon>
        <taxon>Trichinellida</taxon>
        <taxon>Trichinellidae</taxon>
        <taxon>Trichinella</taxon>
    </lineage>
</organism>
<keyword evidence="15 18" id="KW-0472">Membrane</keyword>
<evidence type="ECO:0000256" key="15">
    <source>
        <dbReference type="ARBA" id="ARBA00023136"/>
    </source>
</evidence>
<keyword evidence="12" id="KW-0520">NAD</keyword>
<accession>A0ABR3KA65</accession>
<evidence type="ECO:0000256" key="16">
    <source>
        <dbReference type="ARBA" id="ARBA00031025"/>
    </source>
</evidence>
<evidence type="ECO:0000256" key="13">
    <source>
        <dbReference type="ARBA" id="ARBA00023075"/>
    </source>
</evidence>
<evidence type="ECO:0000256" key="9">
    <source>
        <dbReference type="ARBA" id="ARBA00022967"/>
    </source>
</evidence>
<comment type="catalytic activity">
    <reaction evidence="17">
        <text>a ubiquinone + NADH + 5 H(+)(in) = a ubiquinol + NAD(+) + 4 H(+)(out)</text>
        <dbReference type="Rhea" id="RHEA:29091"/>
        <dbReference type="Rhea" id="RHEA-COMP:9565"/>
        <dbReference type="Rhea" id="RHEA-COMP:9566"/>
        <dbReference type="ChEBI" id="CHEBI:15378"/>
        <dbReference type="ChEBI" id="CHEBI:16389"/>
        <dbReference type="ChEBI" id="CHEBI:17976"/>
        <dbReference type="ChEBI" id="CHEBI:57540"/>
        <dbReference type="ChEBI" id="CHEBI:57945"/>
        <dbReference type="EC" id="7.1.1.2"/>
    </reaction>
</comment>
<keyword evidence="7" id="KW-0679">Respiratory chain</keyword>
<feature type="transmembrane region" description="Helical" evidence="18">
    <location>
        <begin position="131"/>
        <end position="151"/>
    </location>
</feature>
<feature type="transmembrane region" description="Helical" evidence="18">
    <location>
        <begin position="6"/>
        <end position="21"/>
    </location>
</feature>
<feature type="transmembrane region" description="Helical" evidence="18">
    <location>
        <begin position="230"/>
        <end position="248"/>
    </location>
</feature>
<reference evidence="20 21" key="1">
    <citation type="submission" date="2024-07" db="EMBL/GenBank/DDBJ databases">
        <title>Enhanced genomic and transcriptomic resources for Trichinella pseudospiralis and T. spiralis underpin the discovery of pronounced molecular differences between stages and species.</title>
        <authorList>
            <person name="Pasi K.K."/>
            <person name="La Rosa G."/>
            <person name="Gomez-Morales M.A."/>
            <person name="Tosini F."/>
            <person name="Sumanam S."/>
            <person name="Young N.D."/>
            <person name="Chang B.C."/>
            <person name="Robin G.B."/>
        </authorList>
    </citation>
    <scope>NUCLEOTIDE SEQUENCE [LARGE SCALE GENOMIC DNA]</scope>
    <source>
        <strain evidence="20">ISS534</strain>
    </source>
</reference>
<comment type="function">
    <text evidence="1">Core subunit of the mitochondrial membrane respiratory chain NADH dehydrogenase (Complex I) that is believed to belong to the minimal assembly required for catalysis. Complex I functions in the transfer of electrons from NADH to the respiratory chain. The immediate electron acceptor for the enzyme is believed to be ubiquinone.</text>
</comment>
<evidence type="ECO:0000256" key="12">
    <source>
        <dbReference type="ARBA" id="ARBA00023027"/>
    </source>
</evidence>
<dbReference type="PANTHER" id="PTHR43507:SF20">
    <property type="entry name" value="NADH-UBIQUINONE OXIDOREDUCTASE CHAIN 4"/>
    <property type="match status" value="1"/>
</dbReference>
<evidence type="ECO:0000259" key="19">
    <source>
        <dbReference type="Pfam" id="PF00361"/>
    </source>
</evidence>
<keyword evidence="8 18" id="KW-0812">Transmembrane</keyword>
<evidence type="ECO:0000256" key="4">
    <source>
        <dbReference type="ARBA" id="ARBA00012944"/>
    </source>
</evidence>
<comment type="caution">
    <text evidence="20">The sequence shown here is derived from an EMBL/GenBank/DDBJ whole genome shotgun (WGS) entry which is preliminary data.</text>
</comment>
<dbReference type="InterPro" id="IPR001750">
    <property type="entry name" value="ND/Mrp_TM"/>
</dbReference>
<comment type="similarity">
    <text evidence="3">Belongs to the complex I subunit 4 family.</text>
</comment>
<feature type="transmembrane region" description="Helical" evidence="18">
    <location>
        <begin position="198"/>
        <end position="218"/>
    </location>
</feature>
<feature type="domain" description="NADH:quinone oxidoreductase/Mrp antiporter transmembrane" evidence="19">
    <location>
        <begin position="1"/>
        <end position="198"/>
    </location>
</feature>
<evidence type="ECO:0000256" key="7">
    <source>
        <dbReference type="ARBA" id="ARBA00022660"/>
    </source>
</evidence>
<evidence type="ECO:0000256" key="17">
    <source>
        <dbReference type="ARBA" id="ARBA00049551"/>
    </source>
</evidence>
<dbReference type="InterPro" id="IPR003918">
    <property type="entry name" value="NADH_UbQ_OxRdtase"/>
</dbReference>
<feature type="transmembrane region" description="Helical" evidence="18">
    <location>
        <begin position="33"/>
        <end position="53"/>
    </location>
</feature>
<protein>
    <recommendedName>
        <fullName evidence="5">NADH-ubiquinone oxidoreductase chain 4</fullName>
        <ecNumber evidence="4">7.1.1.2</ecNumber>
    </recommendedName>
    <alternativeName>
        <fullName evidence="16">NADH dehydrogenase subunit 4</fullName>
    </alternativeName>
</protein>
<evidence type="ECO:0000256" key="8">
    <source>
        <dbReference type="ARBA" id="ARBA00022692"/>
    </source>
</evidence>
<evidence type="ECO:0000256" key="14">
    <source>
        <dbReference type="ARBA" id="ARBA00023128"/>
    </source>
</evidence>
<evidence type="ECO:0000256" key="6">
    <source>
        <dbReference type="ARBA" id="ARBA00022448"/>
    </source>
</evidence>
<evidence type="ECO:0000313" key="21">
    <source>
        <dbReference type="Proteomes" id="UP001558632"/>
    </source>
</evidence>
<keyword evidence="14" id="KW-0496">Mitochondrion</keyword>
<evidence type="ECO:0000256" key="5">
    <source>
        <dbReference type="ARBA" id="ARBA00021006"/>
    </source>
</evidence>
<evidence type="ECO:0000256" key="10">
    <source>
        <dbReference type="ARBA" id="ARBA00022982"/>
    </source>
</evidence>
<dbReference type="Pfam" id="PF00361">
    <property type="entry name" value="Proton_antipo_M"/>
    <property type="match status" value="1"/>
</dbReference>
<evidence type="ECO:0000256" key="11">
    <source>
        <dbReference type="ARBA" id="ARBA00022989"/>
    </source>
</evidence>
<keyword evidence="6" id="KW-0813">Transport</keyword>
<evidence type="ECO:0000256" key="2">
    <source>
        <dbReference type="ARBA" id="ARBA00004225"/>
    </source>
</evidence>
<dbReference type="PRINTS" id="PR01437">
    <property type="entry name" value="NUOXDRDTASE4"/>
</dbReference>
<comment type="subcellular location">
    <subcellularLocation>
        <location evidence="2">Mitochondrion membrane</location>
        <topology evidence="2">Multi-pass membrane protein</topology>
    </subcellularLocation>
</comment>
<proteinExistence type="inferred from homology"/>
<dbReference type="EMBL" id="JBEUSY010000460">
    <property type="protein sequence ID" value="KAL1231090.1"/>
    <property type="molecule type" value="Genomic_DNA"/>
</dbReference>
<gene>
    <name evidence="20" type="ORF">TSPI_01362</name>
</gene>
<evidence type="ECO:0000256" key="1">
    <source>
        <dbReference type="ARBA" id="ARBA00003257"/>
    </source>
</evidence>
<feature type="transmembrane region" description="Helical" evidence="18">
    <location>
        <begin position="158"/>
        <end position="178"/>
    </location>
</feature>
<dbReference type="PANTHER" id="PTHR43507">
    <property type="entry name" value="NADH-UBIQUINONE OXIDOREDUCTASE CHAIN 4"/>
    <property type="match status" value="1"/>
</dbReference>
<keyword evidence="13" id="KW-0830">Ubiquinone</keyword>
<dbReference type="Proteomes" id="UP001558632">
    <property type="component" value="Unassembled WGS sequence"/>
</dbReference>
<keyword evidence="11 18" id="KW-1133">Transmembrane helix</keyword>
<evidence type="ECO:0000256" key="18">
    <source>
        <dbReference type="SAM" id="Phobius"/>
    </source>
</evidence>